<proteinExistence type="inferred from homology"/>
<keyword evidence="4 7" id="KW-0819">tRNA processing</keyword>
<dbReference type="Pfam" id="PF01702">
    <property type="entry name" value="TGT"/>
    <property type="match status" value="1"/>
</dbReference>
<dbReference type="SUPFAM" id="SSF51713">
    <property type="entry name" value="tRNA-guanine transglycosylase"/>
    <property type="match status" value="1"/>
</dbReference>
<evidence type="ECO:0000256" key="6">
    <source>
        <dbReference type="ARBA" id="ARBA00050112"/>
    </source>
</evidence>
<evidence type="ECO:0000259" key="8">
    <source>
        <dbReference type="Pfam" id="PF01702"/>
    </source>
</evidence>
<name>A0A0K1PB55_9BACT</name>
<keyword evidence="7" id="KW-0479">Metal-binding</keyword>
<comment type="pathway">
    <text evidence="1 7">tRNA modification; tRNA-queuosine biosynthesis.</text>
</comment>
<dbReference type="STRING" id="1391653.AKJ08_1109"/>
<dbReference type="GO" id="GO:0046872">
    <property type="term" value="F:metal ion binding"/>
    <property type="evidence" value="ECO:0007669"/>
    <property type="project" value="UniProtKB-KW"/>
</dbReference>
<dbReference type="InterPro" id="IPR002616">
    <property type="entry name" value="tRNA_ribo_trans-like"/>
</dbReference>
<evidence type="ECO:0000256" key="3">
    <source>
        <dbReference type="ARBA" id="ARBA00022679"/>
    </source>
</evidence>
<reference evidence="9 10" key="1">
    <citation type="submission" date="2015-08" db="EMBL/GenBank/DDBJ databases">
        <authorList>
            <person name="Babu N.S."/>
            <person name="Beckwith C.J."/>
            <person name="Beseler K.G."/>
            <person name="Brison A."/>
            <person name="Carone J.V."/>
            <person name="Caskin T.P."/>
            <person name="Diamond M."/>
            <person name="Durham M.E."/>
            <person name="Foxe J.M."/>
            <person name="Go M."/>
            <person name="Henderson B.A."/>
            <person name="Jones I.B."/>
            <person name="McGettigan J.A."/>
            <person name="Micheletti S.J."/>
            <person name="Nasrallah M.E."/>
            <person name="Ortiz D."/>
            <person name="Piller C.R."/>
            <person name="Privatt S.R."/>
            <person name="Schneider S.L."/>
            <person name="Sharp S."/>
            <person name="Smith T.C."/>
            <person name="Stanton J.D."/>
            <person name="Ullery H.E."/>
            <person name="Wilson R.J."/>
            <person name="Serrano M.G."/>
            <person name="Buck G."/>
            <person name="Lee V."/>
            <person name="Wang Y."/>
            <person name="Carvalho R."/>
            <person name="Voegtly L."/>
            <person name="Shi R."/>
            <person name="Duckworth R."/>
            <person name="Johnson A."/>
            <person name="Loviza R."/>
            <person name="Walstead R."/>
            <person name="Shah Z."/>
            <person name="Kiflezghi M."/>
            <person name="Wade K."/>
            <person name="Ball S.L."/>
            <person name="Bradley K.W."/>
            <person name="Asai D.J."/>
            <person name="Bowman C.A."/>
            <person name="Russell D.A."/>
            <person name="Pope W.H."/>
            <person name="Jacobs-Sera D."/>
            <person name="Hendrix R.W."/>
            <person name="Hatfull G.F."/>
        </authorList>
    </citation>
    <scope>NUCLEOTIDE SEQUENCE [LARGE SCALE GENOMIC DNA]</scope>
    <source>
        <strain evidence="9 10">DSM 27710</strain>
    </source>
</reference>
<dbReference type="GO" id="GO:0008479">
    <property type="term" value="F:tRNA-guanosine(34) queuine transglycosylase activity"/>
    <property type="evidence" value="ECO:0007669"/>
    <property type="project" value="UniProtKB-UniRule"/>
</dbReference>
<dbReference type="HAMAP" id="MF_00168">
    <property type="entry name" value="Q_tRNA_Tgt"/>
    <property type="match status" value="1"/>
</dbReference>
<dbReference type="RefSeq" id="WP_050725131.1">
    <property type="nucleotide sequence ID" value="NZ_CP012332.1"/>
</dbReference>
<feature type="active site" description="Proton acceptor" evidence="7">
    <location>
        <position position="93"/>
    </location>
</feature>
<feature type="binding site" evidence="7">
    <location>
        <position position="147"/>
    </location>
    <ligand>
        <name>substrate</name>
    </ligand>
</feature>
<dbReference type="InterPro" id="IPR004803">
    <property type="entry name" value="TGT"/>
</dbReference>
<evidence type="ECO:0000256" key="4">
    <source>
        <dbReference type="ARBA" id="ARBA00022694"/>
    </source>
</evidence>
<dbReference type="UniPathway" id="UPA00392"/>
<dbReference type="EMBL" id="CP012332">
    <property type="protein sequence ID" value="AKU90722.1"/>
    <property type="molecule type" value="Genomic_DNA"/>
</dbReference>
<dbReference type="GO" id="GO:0008616">
    <property type="term" value="P:tRNA queuosine(34) biosynthetic process"/>
    <property type="evidence" value="ECO:0007669"/>
    <property type="project" value="UniProtKB-UniRule"/>
</dbReference>
<comment type="cofactor">
    <cofactor evidence="7">
        <name>Zn(2+)</name>
        <dbReference type="ChEBI" id="CHEBI:29105"/>
    </cofactor>
    <text evidence="7">Binds 1 zinc ion per subunit.</text>
</comment>
<protein>
    <recommendedName>
        <fullName evidence="7">Queuine tRNA-ribosyltransferase</fullName>
        <ecNumber evidence="7">2.4.2.29</ecNumber>
    </recommendedName>
    <alternativeName>
        <fullName evidence="7">Guanine insertion enzyme</fullName>
    </alternativeName>
    <alternativeName>
        <fullName evidence="7">tRNA-guanine transglycosylase</fullName>
    </alternativeName>
</protein>
<dbReference type="AlphaFoldDB" id="A0A0K1PB55"/>
<feature type="binding site" evidence="7">
    <location>
        <position position="217"/>
    </location>
    <ligand>
        <name>substrate</name>
    </ligand>
</feature>
<dbReference type="InterPro" id="IPR036511">
    <property type="entry name" value="TGT-like_sf"/>
</dbReference>
<evidence type="ECO:0000313" key="9">
    <source>
        <dbReference type="EMBL" id="AKU90722.1"/>
    </source>
</evidence>
<dbReference type="GO" id="GO:0005829">
    <property type="term" value="C:cytosol"/>
    <property type="evidence" value="ECO:0007669"/>
    <property type="project" value="TreeGrafter"/>
</dbReference>
<dbReference type="PANTHER" id="PTHR46499">
    <property type="entry name" value="QUEUINE TRNA-RIBOSYLTRANSFERASE"/>
    <property type="match status" value="1"/>
</dbReference>
<dbReference type="PATRIC" id="fig|1391653.3.peg.1137"/>
<dbReference type="NCBIfam" id="TIGR00449">
    <property type="entry name" value="tgt_general"/>
    <property type="match status" value="1"/>
</dbReference>
<accession>A0A0K1PB55</accession>
<dbReference type="FunFam" id="3.20.20.105:FF:000001">
    <property type="entry name" value="Queuine tRNA-ribosyltransferase"/>
    <property type="match status" value="1"/>
</dbReference>
<keyword evidence="2 7" id="KW-0328">Glycosyltransferase</keyword>
<feature type="binding site" evidence="7">
    <location>
        <position position="336"/>
    </location>
    <ligand>
        <name>Zn(2+)</name>
        <dbReference type="ChEBI" id="CHEBI:29105"/>
    </ligand>
</feature>
<comment type="catalytic activity">
    <reaction evidence="6 7">
        <text>7-aminomethyl-7-carbaguanine + guanosine(34) in tRNA = 7-aminomethyl-7-carbaguanosine(34) in tRNA + guanine</text>
        <dbReference type="Rhea" id="RHEA:24104"/>
        <dbReference type="Rhea" id="RHEA-COMP:10341"/>
        <dbReference type="Rhea" id="RHEA-COMP:10342"/>
        <dbReference type="ChEBI" id="CHEBI:16235"/>
        <dbReference type="ChEBI" id="CHEBI:58703"/>
        <dbReference type="ChEBI" id="CHEBI:74269"/>
        <dbReference type="ChEBI" id="CHEBI:82833"/>
        <dbReference type="EC" id="2.4.2.29"/>
    </reaction>
</comment>
<dbReference type="Gene3D" id="3.20.20.105">
    <property type="entry name" value="Queuine tRNA-ribosyltransferase-like"/>
    <property type="match status" value="1"/>
</dbReference>
<feature type="binding site" evidence="7">
    <location>
        <position position="190"/>
    </location>
    <ligand>
        <name>substrate</name>
    </ligand>
</feature>
<keyword evidence="5 7" id="KW-0671">Queuosine biosynthesis</keyword>
<keyword evidence="10" id="KW-1185">Reference proteome</keyword>
<dbReference type="OrthoDB" id="9805417at2"/>
<feature type="region of interest" description="RNA binding" evidence="7">
    <location>
        <begin position="248"/>
        <end position="254"/>
    </location>
</feature>
<dbReference type="PANTHER" id="PTHR46499:SF1">
    <property type="entry name" value="QUEUINE TRNA-RIBOSYLTRANSFERASE"/>
    <property type="match status" value="1"/>
</dbReference>
<evidence type="ECO:0000256" key="5">
    <source>
        <dbReference type="ARBA" id="ARBA00022785"/>
    </source>
</evidence>
<feature type="binding site" evidence="7">
    <location>
        <begin position="93"/>
        <end position="97"/>
    </location>
    <ligand>
        <name>substrate</name>
    </ligand>
</feature>
<comment type="similarity">
    <text evidence="7">Belongs to the queuine tRNA-ribosyltransferase family.</text>
</comment>
<keyword evidence="3 7" id="KW-0808">Transferase</keyword>
<feature type="active site" description="Nucleophile" evidence="7">
    <location>
        <position position="267"/>
    </location>
</feature>
<dbReference type="InterPro" id="IPR050076">
    <property type="entry name" value="ArchSynthase1/Queuine_TRR"/>
</dbReference>
<sequence>MSLDFELLKVDPESAARRGRLRLPHGVVETPIFMPVGTAASVKAIAPDDLERIGAQIILGNTYHLFLRPGHELVRRHGGLHGFMTWPKPILTDSGGFQVYSLAAARKISEEGVVFRSHLDGSRKLLTPELSIEVQEALGADVIMAFDECPPAGSDRRYFEDSLARTTRWAKRCKDAWHPEGKSSLFGIVQGGLHPDLRRRHAEELAELDLPGYALGGYSVGEPIPSMYESVSTSAPNLPADKPRYLMGVGTPEDLVTCVGLGIDMFDCVLPTRTARNARLYTSEGIVNIKNARYADDPAPLDPACDCYTCKNFSRAYLRHLYAAQELLAYRLNSIHNLAFFLDLMARVRAAIEEGRYAAWSKAWLEERSLRLREQKERA</sequence>
<feature type="binding site" evidence="7">
    <location>
        <position position="307"/>
    </location>
    <ligand>
        <name>Zn(2+)</name>
        <dbReference type="ChEBI" id="CHEBI:29105"/>
    </ligand>
</feature>
<dbReference type="NCBIfam" id="TIGR00430">
    <property type="entry name" value="Q_tRNA_tgt"/>
    <property type="match status" value="1"/>
</dbReference>
<feature type="domain" description="tRNA-guanine(15) transglycosylase-like" evidence="8">
    <location>
        <begin position="15"/>
        <end position="368"/>
    </location>
</feature>
<feature type="binding site" evidence="7">
    <location>
        <position position="310"/>
    </location>
    <ligand>
        <name>Zn(2+)</name>
        <dbReference type="ChEBI" id="CHEBI:29105"/>
    </ligand>
</feature>
<feature type="region of interest" description="RNA binding; important for wobble base 34 recognition" evidence="7">
    <location>
        <begin position="272"/>
        <end position="276"/>
    </location>
</feature>
<comment type="subunit">
    <text evidence="7">Homodimer. Within each dimer, one monomer is responsible for RNA recognition and catalysis, while the other monomer binds to the replacement base PreQ1.</text>
</comment>
<evidence type="ECO:0000256" key="7">
    <source>
        <dbReference type="HAMAP-Rule" id="MF_00168"/>
    </source>
</evidence>
<keyword evidence="7" id="KW-0862">Zinc</keyword>
<feature type="binding site" evidence="7">
    <location>
        <position position="305"/>
    </location>
    <ligand>
        <name>Zn(2+)</name>
        <dbReference type="ChEBI" id="CHEBI:29105"/>
    </ligand>
</feature>
<evidence type="ECO:0000256" key="2">
    <source>
        <dbReference type="ARBA" id="ARBA00022676"/>
    </source>
</evidence>
<dbReference type="Proteomes" id="UP000055590">
    <property type="component" value="Chromosome"/>
</dbReference>
<dbReference type="KEGG" id="vin:AKJ08_1109"/>
<evidence type="ECO:0000256" key="1">
    <source>
        <dbReference type="ARBA" id="ARBA00004691"/>
    </source>
</evidence>
<comment type="function">
    <text evidence="7">Catalyzes the base-exchange of a guanine (G) residue with the queuine precursor 7-aminomethyl-7-deazaguanine (PreQ1) at position 34 (anticodon wobble position) in tRNAs with GU(N) anticodons (tRNA-Asp, -Asn, -His and -Tyr). Catalysis occurs through a double-displacement mechanism. The nucleophile active site attacks the C1' of nucleotide 34 to detach the guanine base from the RNA, forming a covalent enzyme-RNA intermediate. The proton acceptor active site deprotonates the incoming PreQ1, allowing a nucleophilic attack on the C1' of the ribose to form the product. After dissociation, two additional enzymatic reactions on the tRNA convert PreQ1 to queuine (Q), resulting in the hypermodified nucleoside queuosine (7-(((4,5-cis-dihydroxy-2-cyclopenten-1-yl)amino)methyl)-7-deazaguanosine).</text>
</comment>
<organism evidence="9 10">
    <name type="scientific">Vulgatibacter incomptus</name>
    <dbReference type="NCBI Taxonomy" id="1391653"/>
    <lineage>
        <taxon>Bacteria</taxon>
        <taxon>Pseudomonadati</taxon>
        <taxon>Myxococcota</taxon>
        <taxon>Myxococcia</taxon>
        <taxon>Myxococcales</taxon>
        <taxon>Cystobacterineae</taxon>
        <taxon>Vulgatibacteraceae</taxon>
        <taxon>Vulgatibacter</taxon>
    </lineage>
</organism>
<evidence type="ECO:0000313" key="10">
    <source>
        <dbReference type="Proteomes" id="UP000055590"/>
    </source>
</evidence>
<dbReference type="EC" id="2.4.2.29" evidence="7"/>
<gene>
    <name evidence="7" type="primary">tgt</name>
    <name evidence="9" type="ORF">AKJ08_1109</name>
</gene>